<dbReference type="AlphaFoldDB" id="A0A433VFU7"/>
<sequence>MKNNTVDKNISAEILEKLVQKRAHDVYLLLSKYIYREFLKNVKLEYTSWMFRKIKAKIAY</sequence>
<gene>
    <name evidence="1" type="ORF">DSM106972_037810</name>
</gene>
<dbReference type="EMBL" id="RSCL01000009">
    <property type="protein sequence ID" value="RUT04960.1"/>
    <property type="molecule type" value="Genomic_DNA"/>
</dbReference>
<evidence type="ECO:0000313" key="2">
    <source>
        <dbReference type="Proteomes" id="UP000271624"/>
    </source>
</evidence>
<organism evidence="1 2">
    <name type="scientific">Dulcicalothrix desertica PCC 7102</name>
    <dbReference type="NCBI Taxonomy" id="232991"/>
    <lineage>
        <taxon>Bacteria</taxon>
        <taxon>Bacillati</taxon>
        <taxon>Cyanobacteriota</taxon>
        <taxon>Cyanophyceae</taxon>
        <taxon>Nostocales</taxon>
        <taxon>Calotrichaceae</taxon>
        <taxon>Dulcicalothrix</taxon>
    </lineage>
</organism>
<reference evidence="1" key="1">
    <citation type="submission" date="2018-12" db="EMBL/GenBank/DDBJ databases">
        <authorList>
            <person name="Will S."/>
            <person name="Neumann-Schaal M."/>
            <person name="Henke P."/>
        </authorList>
    </citation>
    <scope>NUCLEOTIDE SEQUENCE</scope>
    <source>
        <strain evidence="1">PCC 7102</strain>
    </source>
</reference>
<reference evidence="1" key="2">
    <citation type="journal article" date="2019" name="Genome Biol. Evol.">
        <title>Day and night: Metabolic profiles and evolutionary relationships of six axenic non-marine cyanobacteria.</title>
        <authorList>
            <person name="Will S.E."/>
            <person name="Henke P."/>
            <person name="Boedeker C."/>
            <person name="Huang S."/>
            <person name="Brinkmann H."/>
            <person name="Rohde M."/>
            <person name="Jarek M."/>
            <person name="Friedl T."/>
            <person name="Seufert S."/>
            <person name="Schumacher M."/>
            <person name="Overmann J."/>
            <person name="Neumann-Schaal M."/>
            <person name="Petersen J."/>
        </authorList>
    </citation>
    <scope>NUCLEOTIDE SEQUENCE [LARGE SCALE GENOMIC DNA]</scope>
    <source>
        <strain evidence="1">PCC 7102</strain>
    </source>
</reference>
<keyword evidence="2" id="KW-1185">Reference proteome</keyword>
<accession>A0A433VFU7</accession>
<dbReference type="Proteomes" id="UP000271624">
    <property type="component" value="Unassembled WGS sequence"/>
</dbReference>
<comment type="caution">
    <text evidence="1">The sequence shown here is derived from an EMBL/GenBank/DDBJ whole genome shotgun (WGS) entry which is preliminary data.</text>
</comment>
<evidence type="ECO:0000313" key="1">
    <source>
        <dbReference type="EMBL" id="RUT04960.1"/>
    </source>
</evidence>
<name>A0A433VFU7_9CYAN</name>
<proteinExistence type="predicted"/>
<protein>
    <submittedName>
        <fullName evidence="1">Uncharacterized protein</fullName>
    </submittedName>
</protein>